<dbReference type="GO" id="GO:0032012">
    <property type="term" value="P:regulation of ARF protein signal transduction"/>
    <property type="evidence" value="ECO:0007669"/>
    <property type="project" value="InterPro"/>
</dbReference>
<dbReference type="InterPro" id="IPR014825">
    <property type="entry name" value="DNA_alkylation"/>
</dbReference>
<evidence type="ECO:0000313" key="2">
    <source>
        <dbReference type="Proteomes" id="UP000177165"/>
    </source>
</evidence>
<dbReference type="SUPFAM" id="SSF48371">
    <property type="entry name" value="ARM repeat"/>
    <property type="match status" value="1"/>
</dbReference>
<sequence>MTTFKKITAEFRKHTNKSRAKTNAWFFKTGKGEYGEGDKFLGLTVPEQRKIAKKFAAVLGLKEIERLLRSPYHEYRLTALFMLVLRYQKKLGAQKTIYQIFIRNAAYINNWDLVDSSAPYILGDYLYRRDKKVLYRFAHARNLWKKRIAMLATYGFIKNNEFEDALAIAKILLADAHDLIHKAVGWMLREIGNRNQQVEEAFLKKFCKKIPRTALRYALEKFPQQKREAYLKRNM</sequence>
<dbReference type="EMBL" id="MHKB01000013">
    <property type="protein sequence ID" value="OGY78606.1"/>
    <property type="molecule type" value="Genomic_DNA"/>
</dbReference>
<protein>
    <submittedName>
        <fullName evidence="1">DNA alkylation repair protein</fullName>
    </submittedName>
</protein>
<dbReference type="AlphaFoldDB" id="A0A1G2AQ35"/>
<dbReference type="Proteomes" id="UP000177165">
    <property type="component" value="Unassembled WGS sequence"/>
</dbReference>
<dbReference type="GO" id="GO:0005085">
    <property type="term" value="F:guanyl-nucleotide exchange factor activity"/>
    <property type="evidence" value="ECO:0007669"/>
    <property type="project" value="InterPro"/>
</dbReference>
<dbReference type="CDD" id="cd06561">
    <property type="entry name" value="AlkD_like"/>
    <property type="match status" value="1"/>
</dbReference>
<evidence type="ECO:0000313" key="1">
    <source>
        <dbReference type="EMBL" id="OGY78606.1"/>
    </source>
</evidence>
<dbReference type="Gene3D" id="1.25.10.90">
    <property type="match status" value="1"/>
</dbReference>
<dbReference type="PANTHER" id="PTHR34070:SF1">
    <property type="entry name" value="DNA ALKYLATION REPAIR PROTEIN"/>
    <property type="match status" value="1"/>
</dbReference>
<organism evidence="1 2">
    <name type="scientific">Candidatus Kerfeldbacteria bacterium RIFCSPHIGHO2_02_FULL_42_14</name>
    <dbReference type="NCBI Taxonomy" id="1798540"/>
    <lineage>
        <taxon>Bacteria</taxon>
        <taxon>Candidatus Kerfeldiibacteriota</taxon>
    </lineage>
</organism>
<dbReference type="PANTHER" id="PTHR34070">
    <property type="entry name" value="ARMADILLO-TYPE FOLD"/>
    <property type="match status" value="1"/>
</dbReference>
<comment type="caution">
    <text evidence="1">The sequence shown here is derived from an EMBL/GenBank/DDBJ whole genome shotgun (WGS) entry which is preliminary data.</text>
</comment>
<proteinExistence type="predicted"/>
<reference evidence="1 2" key="1">
    <citation type="journal article" date="2016" name="Nat. Commun.">
        <title>Thousands of microbial genomes shed light on interconnected biogeochemical processes in an aquifer system.</title>
        <authorList>
            <person name="Anantharaman K."/>
            <person name="Brown C.T."/>
            <person name="Hug L.A."/>
            <person name="Sharon I."/>
            <person name="Castelle C.J."/>
            <person name="Probst A.J."/>
            <person name="Thomas B.C."/>
            <person name="Singh A."/>
            <person name="Wilkins M.J."/>
            <person name="Karaoz U."/>
            <person name="Brodie E.L."/>
            <person name="Williams K.H."/>
            <person name="Hubbard S.S."/>
            <person name="Banfield J.F."/>
        </authorList>
    </citation>
    <scope>NUCLEOTIDE SEQUENCE [LARGE SCALE GENOMIC DNA]</scope>
</reference>
<dbReference type="STRING" id="1798540.A3B74_04460"/>
<dbReference type="InterPro" id="IPR016024">
    <property type="entry name" value="ARM-type_fold"/>
</dbReference>
<gene>
    <name evidence="1" type="ORF">A3B74_04460</name>
</gene>
<name>A0A1G2AQ35_9BACT</name>
<dbReference type="Pfam" id="PF08713">
    <property type="entry name" value="DNA_alkylation"/>
    <property type="match status" value="1"/>
</dbReference>
<accession>A0A1G2AQ35</accession>